<dbReference type="EMBL" id="JAAQPH010000032">
    <property type="protein sequence ID" value="NIA72070.1"/>
    <property type="molecule type" value="Genomic_DNA"/>
</dbReference>
<comment type="function">
    <text evidence="9">Part of the tripartite ATP-independent periplasmic (TRAP) transport system.</text>
</comment>
<evidence type="ECO:0000313" key="11">
    <source>
        <dbReference type="EMBL" id="NIA72070.1"/>
    </source>
</evidence>
<accession>A0A967F379</accession>
<evidence type="ECO:0000256" key="6">
    <source>
        <dbReference type="ARBA" id="ARBA00022989"/>
    </source>
</evidence>
<reference evidence="11" key="1">
    <citation type="submission" date="2020-03" db="EMBL/GenBank/DDBJ databases">
        <title>Genome of Pelagibius litoralis DSM 21314T.</title>
        <authorList>
            <person name="Wang G."/>
        </authorList>
    </citation>
    <scope>NUCLEOTIDE SEQUENCE</scope>
    <source>
        <strain evidence="11">DSM 21314</strain>
    </source>
</reference>
<keyword evidence="2 9" id="KW-0813">Transport</keyword>
<evidence type="ECO:0000256" key="9">
    <source>
        <dbReference type="RuleBase" id="RU369079"/>
    </source>
</evidence>
<sequence>MLAVVVLTVSQVFARYVLNSSIIWAEEANRLLYVWVILLAAVGADHMRIGLIADKPRLRPVLAQFGVIAGIAALGLVVWGGWTLNAVFSSDRYVTLGLSKSWYFSAALIAGVAWAIVLIWRNFSLQEDPKA</sequence>
<keyword evidence="5 9" id="KW-0812">Transmembrane</keyword>
<name>A0A967F379_9PROT</name>
<dbReference type="PANTHER" id="PTHR35011:SF2">
    <property type="entry name" value="2,3-DIKETO-L-GULONATE TRAP TRANSPORTER SMALL PERMEASE PROTEIN YIAM"/>
    <property type="match status" value="1"/>
</dbReference>
<evidence type="ECO:0000256" key="1">
    <source>
        <dbReference type="ARBA" id="ARBA00004429"/>
    </source>
</evidence>
<evidence type="ECO:0000256" key="8">
    <source>
        <dbReference type="ARBA" id="ARBA00038436"/>
    </source>
</evidence>
<comment type="caution">
    <text evidence="11">The sequence shown here is derived from an EMBL/GenBank/DDBJ whole genome shotgun (WGS) entry which is preliminary data.</text>
</comment>
<feature type="transmembrane region" description="Helical" evidence="9">
    <location>
        <begin position="30"/>
        <end position="49"/>
    </location>
</feature>
<comment type="subcellular location">
    <subcellularLocation>
        <location evidence="1 9">Cell inner membrane</location>
        <topology evidence="1 9">Multi-pass membrane protein</topology>
    </subcellularLocation>
</comment>
<proteinExistence type="inferred from homology"/>
<protein>
    <recommendedName>
        <fullName evidence="9">TRAP transporter small permease protein</fullName>
    </recommendedName>
</protein>
<evidence type="ECO:0000313" key="12">
    <source>
        <dbReference type="Proteomes" id="UP000761264"/>
    </source>
</evidence>
<keyword evidence="12" id="KW-1185">Reference proteome</keyword>
<keyword evidence="4 9" id="KW-0997">Cell inner membrane</keyword>
<dbReference type="InterPro" id="IPR055348">
    <property type="entry name" value="DctQ"/>
</dbReference>
<dbReference type="PANTHER" id="PTHR35011">
    <property type="entry name" value="2,3-DIKETO-L-GULONATE TRAP TRANSPORTER SMALL PERMEASE PROTEIN YIAM"/>
    <property type="match status" value="1"/>
</dbReference>
<evidence type="ECO:0000256" key="5">
    <source>
        <dbReference type="ARBA" id="ARBA00022692"/>
    </source>
</evidence>
<comment type="subunit">
    <text evidence="9">The complex comprises the extracytoplasmic solute receptor protein and the two transmembrane proteins.</text>
</comment>
<keyword evidence="7 9" id="KW-0472">Membrane</keyword>
<dbReference type="InterPro" id="IPR007387">
    <property type="entry name" value="TRAP_DctQ"/>
</dbReference>
<comment type="caution">
    <text evidence="9">Lacks conserved residue(s) required for the propagation of feature annotation.</text>
</comment>
<organism evidence="11 12">
    <name type="scientific">Pelagibius litoralis</name>
    <dbReference type="NCBI Taxonomy" id="374515"/>
    <lineage>
        <taxon>Bacteria</taxon>
        <taxon>Pseudomonadati</taxon>
        <taxon>Pseudomonadota</taxon>
        <taxon>Alphaproteobacteria</taxon>
        <taxon>Rhodospirillales</taxon>
        <taxon>Rhodovibrionaceae</taxon>
        <taxon>Pelagibius</taxon>
    </lineage>
</organism>
<comment type="similarity">
    <text evidence="8 9">Belongs to the TRAP transporter small permease family.</text>
</comment>
<feature type="transmembrane region" description="Helical" evidence="9">
    <location>
        <begin position="61"/>
        <end position="82"/>
    </location>
</feature>
<keyword evidence="3" id="KW-1003">Cell membrane</keyword>
<evidence type="ECO:0000256" key="2">
    <source>
        <dbReference type="ARBA" id="ARBA00022448"/>
    </source>
</evidence>
<feature type="domain" description="Tripartite ATP-independent periplasmic transporters DctQ component" evidence="10">
    <location>
        <begin position="5"/>
        <end position="119"/>
    </location>
</feature>
<dbReference type="GO" id="GO:0005886">
    <property type="term" value="C:plasma membrane"/>
    <property type="evidence" value="ECO:0007669"/>
    <property type="project" value="UniProtKB-SubCell"/>
</dbReference>
<dbReference type="AlphaFoldDB" id="A0A967F379"/>
<evidence type="ECO:0000259" key="10">
    <source>
        <dbReference type="Pfam" id="PF04290"/>
    </source>
</evidence>
<keyword evidence="6 9" id="KW-1133">Transmembrane helix</keyword>
<evidence type="ECO:0000256" key="4">
    <source>
        <dbReference type="ARBA" id="ARBA00022519"/>
    </source>
</evidence>
<dbReference type="GO" id="GO:0022857">
    <property type="term" value="F:transmembrane transporter activity"/>
    <property type="evidence" value="ECO:0007669"/>
    <property type="project" value="UniProtKB-UniRule"/>
</dbReference>
<dbReference type="Pfam" id="PF04290">
    <property type="entry name" value="DctQ"/>
    <property type="match status" value="1"/>
</dbReference>
<feature type="transmembrane region" description="Helical" evidence="9">
    <location>
        <begin position="102"/>
        <end position="120"/>
    </location>
</feature>
<evidence type="ECO:0000256" key="3">
    <source>
        <dbReference type="ARBA" id="ARBA00022475"/>
    </source>
</evidence>
<gene>
    <name evidence="11" type="ORF">HBA54_26100</name>
</gene>
<dbReference type="GO" id="GO:0015740">
    <property type="term" value="P:C4-dicarboxylate transport"/>
    <property type="evidence" value="ECO:0007669"/>
    <property type="project" value="TreeGrafter"/>
</dbReference>
<evidence type="ECO:0000256" key="7">
    <source>
        <dbReference type="ARBA" id="ARBA00023136"/>
    </source>
</evidence>
<dbReference type="Proteomes" id="UP000761264">
    <property type="component" value="Unassembled WGS sequence"/>
</dbReference>